<keyword evidence="2" id="KW-0479">Metal-binding</keyword>
<dbReference type="PANTHER" id="PTHR31948:SF119">
    <property type="entry name" value="ZINC-FINGER HOMEODOMAIN PROTEIN 6-LIKE"/>
    <property type="match status" value="1"/>
</dbReference>
<dbReference type="GO" id="GO:0003700">
    <property type="term" value="F:DNA-binding transcription factor activity"/>
    <property type="evidence" value="ECO:0007669"/>
    <property type="project" value="TreeGrafter"/>
</dbReference>
<keyword evidence="8" id="KW-0804">Transcription</keyword>
<organism evidence="14 15">
    <name type="scientific">Rhododendron simsii</name>
    <name type="common">Sims's rhododendron</name>
    <dbReference type="NCBI Taxonomy" id="118357"/>
    <lineage>
        <taxon>Eukaryota</taxon>
        <taxon>Viridiplantae</taxon>
        <taxon>Streptophyta</taxon>
        <taxon>Embryophyta</taxon>
        <taxon>Tracheophyta</taxon>
        <taxon>Spermatophyta</taxon>
        <taxon>Magnoliopsida</taxon>
        <taxon>eudicotyledons</taxon>
        <taxon>Gunneridae</taxon>
        <taxon>Pentapetalae</taxon>
        <taxon>asterids</taxon>
        <taxon>Ericales</taxon>
        <taxon>Ericaceae</taxon>
        <taxon>Ericoideae</taxon>
        <taxon>Rhodoreae</taxon>
        <taxon>Rhododendron</taxon>
    </lineage>
</organism>
<keyword evidence="3" id="KW-0863">Zinc-finger</keyword>
<dbReference type="InterPro" id="IPR006455">
    <property type="entry name" value="Homeodomain_ZF_HD"/>
</dbReference>
<evidence type="ECO:0000256" key="6">
    <source>
        <dbReference type="ARBA" id="ARBA00023125"/>
    </source>
</evidence>
<sequence>MELRSGQEGIHRVSNSNLYHSHPNEGSSSKLSSASIATTVTDRRRNHGGTVLNPPQQTLDPHNSHDLLHPQSNNLPHHTLRAHHQQVNSNPDPDLVPPPPPPASDATIITSTSTASNSKPPPQPPPPQPQPSSLAPKTTATAPVQYRECLKNHAASTGGHVVDGCGEFMPAGEENTPEALRCAACDCHRNFHRREIQGEENNTPQIQSGNNNHTNYPYRITTTSHHHLPPPPHQQQQHNASRYAHGPIPPPVMMAFHGGAAAESSSEDLNVFHYNYNNNNNTNNNAGGTTTTTTTQAAKKRYRTKFSQGQKERMQEFAERVGWKMQKQDDERVEQFCDEVGIKRQVFKVWMHNNKAAMKRKQH</sequence>
<feature type="domain" description="Homeobox" evidence="12">
    <location>
        <begin position="297"/>
        <end position="361"/>
    </location>
</feature>
<feature type="compositionally biased region" description="Low complexity" evidence="11">
    <location>
        <begin position="104"/>
        <end position="116"/>
    </location>
</feature>
<evidence type="ECO:0000256" key="11">
    <source>
        <dbReference type="SAM" id="MobiDB-lite"/>
    </source>
</evidence>
<feature type="compositionally biased region" description="Basic and acidic residues" evidence="11">
    <location>
        <begin position="1"/>
        <end position="11"/>
    </location>
</feature>
<evidence type="ECO:0000256" key="10">
    <source>
        <dbReference type="PROSITE-ProRule" id="PRU00108"/>
    </source>
</evidence>
<evidence type="ECO:0000256" key="4">
    <source>
        <dbReference type="ARBA" id="ARBA00022833"/>
    </source>
</evidence>
<dbReference type="AlphaFoldDB" id="A0A834GII0"/>
<gene>
    <name evidence="14" type="ORF">RHSIM_Rhsim08G0118200</name>
</gene>
<evidence type="ECO:0000259" key="12">
    <source>
        <dbReference type="PROSITE" id="PS50071"/>
    </source>
</evidence>
<protein>
    <recommendedName>
        <fullName evidence="16">ZF-HD dimerization-type domain-containing protein</fullName>
    </recommendedName>
</protein>
<keyword evidence="5" id="KW-0805">Transcription regulation</keyword>
<dbReference type="InterPro" id="IPR001356">
    <property type="entry name" value="HD"/>
</dbReference>
<dbReference type="Pfam" id="PF04770">
    <property type="entry name" value="ZF-HD_dimer"/>
    <property type="match status" value="1"/>
</dbReference>
<evidence type="ECO:0000256" key="7">
    <source>
        <dbReference type="ARBA" id="ARBA00023155"/>
    </source>
</evidence>
<dbReference type="SUPFAM" id="SSF46689">
    <property type="entry name" value="Homeodomain-like"/>
    <property type="match status" value="1"/>
</dbReference>
<name>A0A834GII0_RHOSS</name>
<keyword evidence="9 10" id="KW-0539">Nucleus</keyword>
<feature type="region of interest" description="Disordered" evidence="11">
    <location>
        <begin position="1"/>
        <end position="141"/>
    </location>
</feature>
<feature type="compositionally biased region" description="Polar residues" evidence="11">
    <location>
        <begin position="132"/>
        <end position="141"/>
    </location>
</feature>
<dbReference type="PANTHER" id="PTHR31948">
    <property type="entry name" value="ZINC-FINGER HOMEODOMAIN PROTEIN 2"/>
    <property type="match status" value="1"/>
</dbReference>
<keyword evidence="6 10" id="KW-0238">DNA-binding</keyword>
<dbReference type="InterPro" id="IPR009057">
    <property type="entry name" value="Homeodomain-like_sf"/>
</dbReference>
<dbReference type="Proteomes" id="UP000626092">
    <property type="component" value="Unassembled WGS sequence"/>
</dbReference>
<accession>A0A834GII0</accession>
<dbReference type="EMBL" id="WJXA01000008">
    <property type="protein sequence ID" value="KAF7134998.1"/>
    <property type="molecule type" value="Genomic_DNA"/>
</dbReference>
<feature type="DNA-binding region" description="Homeobox" evidence="10">
    <location>
        <begin position="299"/>
        <end position="362"/>
    </location>
</feature>
<comment type="subcellular location">
    <subcellularLocation>
        <location evidence="1 10">Nucleus</location>
    </subcellularLocation>
</comment>
<dbReference type="GO" id="GO:0008270">
    <property type="term" value="F:zinc ion binding"/>
    <property type="evidence" value="ECO:0007669"/>
    <property type="project" value="UniProtKB-KW"/>
</dbReference>
<feature type="domain" description="ZF-HD dimerization-type" evidence="13">
    <location>
        <begin position="146"/>
        <end position="195"/>
    </location>
</feature>
<evidence type="ECO:0000256" key="8">
    <source>
        <dbReference type="ARBA" id="ARBA00023163"/>
    </source>
</evidence>
<evidence type="ECO:0000259" key="13">
    <source>
        <dbReference type="PROSITE" id="PS51523"/>
    </source>
</evidence>
<dbReference type="InterPro" id="IPR006456">
    <property type="entry name" value="ZF_HD_homeobox_Cys/His_dimer"/>
</dbReference>
<reference evidence="14" key="1">
    <citation type="submission" date="2019-11" db="EMBL/GenBank/DDBJ databases">
        <authorList>
            <person name="Liu Y."/>
            <person name="Hou J."/>
            <person name="Li T.-Q."/>
            <person name="Guan C.-H."/>
            <person name="Wu X."/>
            <person name="Wu H.-Z."/>
            <person name="Ling F."/>
            <person name="Zhang R."/>
            <person name="Shi X.-G."/>
            <person name="Ren J.-P."/>
            <person name="Chen E.-F."/>
            <person name="Sun J.-M."/>
        </authorList>
    </citation>
    <scope>NUCLEOTIDE SEQUENCE</scope>
    <source>
        <strain evidence="14">Adult_tree_wgs_1</strain>
        <tissue evidence="14">Leaves</tissue>
    </source>
</reference>
<comment type="caution">
    <text evidence="14">The sequence shown here is derived from an EMBL/GenBank/DDBJ whole genome shotgun (WGS) entry which is preliminary data.</text>
</comment>
<evidence type="ECO:0000313" key="15">
    <source>
        <dbReference type="Proteomes" id="UP000626092"/>
    </source>
</evidence>
<evidence type="ECO:0000256" key="9">
    <source>
        <dbReference type="ARBA" id="ARBA00023242"/>
    </source>
</evidence>
<dbReference type="PROSITE" id="PS51523">
    <property type="entry name" value="ZF_HD_DIMER"/>
    <property type="match status" value="1"/>
</dbReference>
<dbReference type="GO" id="GO:0050793">
    <property type="term" value="P:regulation of developmental process"/>
    <property type="evidence" value="ECO:0007669"/>
    <property type="project" value="TreeGrafter"/>
</dbReference>
<dbReference type="FunFam" id="1.10.10.60:FF:000257">
    <property type="entry name" value="Zinc-finger homeodomain protein 2"/>
    <property type="match status" value="1"/>
</dbReference>
<dbReference type="GO" id="GO:0000976">
    <property type="term" value="F:transcription cis-regulatory region binding"/>
    <property type="evidence" value="ECO:0007669"/>
    <property type="project" value="TreeGrafter"/>
</dbReference>
<proteinExistence type="predicted"/>
<keyword evidence="15" id="KW-1185">Reference proteome</keyword>
<feature type="compositionally biased region" description="Pro residues" evidence="11">
    <location>
        <begin position="119"/>
        <end position="130"/>
    </location>
</feature>
<dbReference type="Gene3D" id="1.10.10.60">
    <property type="entry name" value="Homeodomain-like"/>
    <property type="match status" value="1"/>
</dbReference>
<keyword evidence="7 10" id="KW-0371">Homeobox</keyword>
<evidence type="ECO:0000256" key="3">
    <source>
        <dbReference type="ARBA" id="ARBA00022771"/>
    </source>
</evidence>
<evidence type="ECO:0008006" key="16">
    <source>
        <dbReference type="Google" id="ProtNLM"/>
    </source>
</evidence>
<evidence type="ECO:0000313" key="14">
    <source>
        <dbReference type="EMBL" id="KAF7134998.1"/>
    </source>
</evidence>
<feature type="region of interest" description="Disordered" evidence="11">
    <location>
        <begin position="196"/>
        <end position="215"/>
    </location>
</feature>
<dbReference type="NCBIfam" id="TIGR01566">
    <property type="entry name" value="ZF_HD_prot_N"/>
    <property type="match status" value="1"/>
</dbReference>
<dbReference type="GO" id="GO:0005634">
    <property type="term" value="C:nucleus"/>
    <property type="evidence" value="ECO:0007669"/>
    <property type="project" value="UniProtKB-SubCell"/>
</dbReference>
<feature type="compositionally biased region" description="Pro residues" evidence="11">
    <location>
        <begin position="94"/>
        <end position="103"/>
    </location>
</feature>
<dbReference type="OrthoDB" id="1910053at2759"/>
<evidence type="ECO:0000256" key="2">
    <source>
        <dbReference type="ARBA" id="ARBA00022723"/>
    </source>
</evidence>
<feature type="compositionally biased region" description="Polar residues" evidence="11">
    <location>
        <begin position="199"/>
        <end position="215"/>
    </location>
</feature>
<dbReference type="PROSITE" id="PS50071">
    <property type="entry name" value="HOMEOBOX_2"/>
    <property type="match status" value="1"/>
</dbReference>
<evidence type="ECO:0000256" key="5">
    <source>
        <dbReference type="ARBA" id="ARBA00023015"/>
    </source>
</evidence>
<dbReference type="NCBIfam" id="TIGR01565">
    <property type="entry name" value="homeo_ZF_HD"/>
    <property type="match status" value="1"/>
</dbReference>
<keyword evidence="4" id="KW-0862">Zinc</keyword>
<evidence type="ECO:0000256" key="1">
    <source>
        <dbReference type="ARBA" id="ARBA00004123"/>
    </source>
</evidence>